<proteinExistence type="predicted"/>
<evidence type="ECO:0000313" key="3">
    <source>
        <dbReference type="Proteomes" id="UP000256601"/>
    </source>
</evidence>
<dbReference type="EMBL" id="KZ858981">
    <property type="protein sequence ID" value="RDW26386.1"/>
    <property type="molecule type" value="Genomic_DNA"/>
</dbReference>
<feature type="non-terminal residue" evidence="2">
    <location>
        <position position="71"/>
    </location>
</feature>
<dbReference type="Proteomes" id="UP000256601">
    <property type="component" value="Unassembled WGS sequence"/>
</dbReference>
<sequence length="71" mass="8183">MRRAFFCVTVEACFVIVVLGDRMEWSEWVFGLTNDNLDVNSNFNNLSSPYYKVDFSTCNQSHGETSQLHLV</sequence>
<gene>
    <name evidence="2" type="ORF">B0I71DRAFT_131039</name>
</gene>
<feature type="signal peptide" evidence="1">
    <location>
        <begin position="1"/>
        <end position="20"/>
    </location>
</feature>
<keyword evidence="1" id="KW-0732">Signal</keyword>
<accession>A0A371C7W4</accession>
<protein>
    <submittedName>
        <fullName evidence="2">Uncharacterized protein</fullName>
    </submittedName>
</protein>
<dbReference type="AlphaFoldDB" id="A0A371C7W4"/>
<reference evidence="2 3" key="1">
    <citation type="submission" date="2018-07" db="EMBL/GenBank/DDBJ databases">
        <title>Draft Genome Assemblies for Five Robust Yarrowia lipolytica Strains Exhibiting High Lipid Production and Pentose Sugar Utilization and Sugar Alcohol Secretion from Undetoxified Lignocellulosic Biomass Hydrolysates.</title>
        <authorList>
            <consortium name="DOE Joint Genome Institute"/>
            <person name="Walker C."/>
            <person name="Ryu S."/>
            <person name="Na H."/>
            <person name="Zane M."/>
            <person name="LaButti K."/>
            <person name="Lipzen A."/>
            <person name="Haridas S."/>
            <person name="Barry K."/>
            <person name="Grigoriev I.V."/>
            <person name="Quarterman J."/>
            <person name="Slininger P."/>
            <person name="Dien B."/>
            <person name="Trinh C.T."/>
        </authorList>
    </citation>
    <scope>NUCLEOTIDE SEQUENCE [LARGE SCALE GENOMIC DNA]</scope>
    <source>
        <strain evidence="2 3">YB392</strain>
    </source>
</reference>
<name>A0A371C7W4_YARLL</name>
<feature type="chain" id="PRO_5030068669" evidence="1">
    <location>
        <begin position="21"/>
        <end position="71"/>
    </location>
</feature>
<evidence type="ECO:0000256" key="1">
    <source>
        <dbReference type="SAM" id="SignalP"/>
    </source>
</evidence>
<organism evidence="2 3">
    <name type="scientific">Yarrowia lipolytica</name>
    <name type="common">Candida lipolytica</name>
    <dbReference type="NCBI Taxonomy" id="4952"/>
    <lineage>
        <taxon>Eukaryota</taxon>
        <taxon>Fungi</taxon>
        <taxon>Dikarya</taxon>
        <taxon>Ascomycota</taxon>
        <taxon>Saccharomycotina</taxon>
        <taxon>Dipodascomycetes</taxon>
        <taxon>Dipodascales</taxon>
        <taxon>Dipodascales incertae sedis</taxon>
        <taxon>Yarrowia</taxon>
    </lineage>
</organism>
<evidence type="ECO:0000313" key="2">
    <source>
        <dbReference type="EMBL" id="RDW26386.1"/>
    </source>
</evidence>